<dbReference type="Proteomes" id="UP000754644">
    <property type="component" value="Unassembled WGS sequence"/>
</dbReference>
<dbReference type="EMBL" id="JABMOJ010000172">
    <property type="protein sequence ID" value="NQV64658.1"/>
    <property type="molecule type" value="Genomic_DNA"/>
</dbReference>
<protein>
    <submittedName>
        <fullName evidence="1">VWA domain-containing protein</fullName>
    </submittedName>
</protein>
<comment type="caution">
    <text evidence="1">The sequence shown here is derived from an EMBL/GenBank/DDBJ whole genome shotgun (WGS) entry which is preliminary data.</text>
</comment>
<dbReference type="AlphaFoldDB" id="A0A972VVT8"/>
<organism evidence="1 2">
    <name type="scientific">SAR86 cluster bacterium</name>
    <dbReference type="NCBI Taxonomy" id="2030880"/>
    <lineage>
        <taxon>Bacteria</taxon>
        <taxon>Pseudomonadati</taxon>
        <taxon>Pseudomonadota</taxon>
        <taxon>Gammaproteobacteria</taxon>
        <taxon>SAR86 cluster</taxon>
    </lineage>
</organism>
<sequence>MSKDPNLPGKPSQAVSQFLDQVARTPVKSSAADAGRLIFALDATASREPMWDSACRIQAEMFAETASLGGLQVQLCYYRGFQQFHCDRWCTDTAHLQQQMAQVRCLGGATQIGRVLEHCVIEARQHKVQALVFIGDAIEEATDPLCATAGQLGLLNVPVFIFQEGRSAQVTRAFQQIAQLSGGACVPFDHHSANELRDLLTAVAVYAAGGRKALENFSRRAGPGVALLTRQFKDR</sequence>
<reference evidence="1" key="1">
    <citation type="submission" date="2020-05" db="EMBL/GenBank/DDBJ databases">
        <title>Sulfur intermediates as new biogeochemical hubs in an aquatic model microbial ecosystem.</title>
        <authorList>
            <person name="Vigneron A."/>
        </authorList>
    </citation>
    <scope>NUCLEOTIDE SEQUENCE</scope>
    <source>
        <strain evidence="1">Bin.250</strain>
    </source>
</reference>
<dbReference type="InterPro" id="IPR036465">
    <property type="entry name" value="vWFA_dom_sf"/>
</dbReference>
<dbReference type="SUPFAM" id="SSF53300">
    <property type="entry name" value="vWA-like"/>
    <property type="match status" value="1"/>
</dbReference>
<name>A0A972VVT8_9GAMM</name>
<proteinExistence type="predicted"/>
<evidence type="ECO:0000313" key="2">
    <source>
        <dbReference type="Proteomes" id="UP000754644"/>
    </source>
</evidence>
<accession>A0A972VVT8</accession>
<evidence type="ECO:0000313" key="1">
    <source>
        <dbReference type="EMBL" id="NQV64658.1"/>
    </source>
</evidence>
<gene>
    <name evidence="1" type="ORF">HQ497_04760</name>
</gene>